<keyword evidence="2" id="KW-1185">Reference proteome</keyword>
<dbReference type="Proteomes" id="UP000189761">
    <property type="component" value="Unassembled WGS sequence"/>
</dbReference>
<dbReference type="GeneID" id="79870331"/>
<protein>
    <submittedName>
        <fullName evidence="1">Uncharacterized protein</fullName>
    </submittedName>
</protein>
<sequence length="89" mass="10128">MVKMNHVVLAGIGIAGISYFSSKNNREKARVMINNMKTKADSWMTKKKHMKSPMTKVGHSDPYDFADNEMVSEGAMYSVDYYNVVEQED</sequence>
<evidence type="ECO:0000313" key="2">
    <source>
        <dbReference type="Proteomes" id="UP000189761"/>
    </source>
</evidence>
<dbReference type="AlphaFoldDB" id="A0A8E2LFE2"/>
<organism evidence="1 2">
    <name type="scientific">Heyndrickxia oleronia</name>
    <dbReference type="NCBI Taxonomy" id="38875"/>
    <lineage>
        <taxon>Bacteria</taxon>
        <taxon>Bacillati</taxon>
        <taxon>Bacillota</taxon>
        <taxon>Bacilli</taxon>
        <taxon>Bacillales</taxon>
        <taxon>Bacillaceae</taxon>
        <taxon>Heyndrickxia</taxon>
    </lineage>
</organism>
<reference evidence="1 2" key="1">
    <citation type="submission" date="2017-01" db="EMBL/GenBank/DDBJ databases">
        <title>Draft genome sequence of Bacillus oleronius.</title>
        <authorList>
            <person name="Allam M."/>
        </authorList>
    </citation>
    <scope>NUCLEOTIDE SEQUENCE [LARGE SCALE GENOMIC DNA]</scope>
    <source>
        <strain evidence="1 2">DSM 9356</strain>
    </source>
</reference>
<dbReference type="EMBL" id="MTLA01000013">
    <property type="protein sequence ID" value="OOP70120.1"/>
    <property type="molecule type" value="Genomic_DNA"/>
</dbReference>
<comment type="caution">
    <text evidence="1">The sequence shown here is derived from an EMBL/GenBank/DDBJ whole genome shotgun (WGS) entry which is preliminary data.</text>
</comment>
<gene>
    <name evidence="1" type="ORF">BWZ43_01320</name>
</gene>
<dbReference type="RefSeq" id="WP_058004154.1">
    <property type="nucleotide sequence ID" value="NZ_BOQX01000011.1"/>
</dbReference>
<proteinExistence type="predicted"/>
<name>A0A8E2LFE2_9BACI</name>
<evidence type="ECO:0000313" key="1">
    <source>
        <dbReference type="EMBL" id="OOP70120.1"/>
    </source>
</evidence>
<accession>A0A8E2LFE2</accession>